<dbReference type="PROSITE" id="PS51387">
    <property type="entry name" value="FAD_PCMH"/>
    <property type="match status" value="1"/>
</dbReference>
<feature type="domain" description="FAD-binding PCMH-type" evidence="1">
    <location>
        <begin position="1"/>
        <end position="171"/>
    </location>
</feature>
<name>A0A9D5K086_9BACT</name>
<dbReference type="SUPFAM" id="SSF55447">
    <property type="entry name" value="CO dehydrogenase flavoprotein C-terminal domain-like"/>
    <property type="match status" value="1"/>
</dbReference>
<organism evidence="2 3">
    <name type="scientific">candidate division KSB3 bacterium</name>
    <dbReference type="NCBI Taxonomy" id="2044937"/>
    <lineage>
        <taxon>Bacteria</taxon>
        <taxon>candidate division KSB3</taxon>
    </lineage>
</organism>
<reference evidence="2" key="1">
    <citation type="submission" date="2019-11" db="EMBL/GenBank/DDBJ databases">
        <title>Microbial mats filling the niche in hypersaline microbial mats.</title>
        <authorList>
            <person name="Wong H.L."/>
            <person name="Macleod F.I."/>
            <person name="White R.A. III"/>
            <person name="Burns B.P."/>
        </authorList>
    </citation>
    <scope>NUCLEOTIDE SEQUENCE</scope>
    <source>
        <strain evidence="2">Rbin_158</strain>
    </source>
</reference>
<dbReference type="PANTHER" id="PTHR42659:SF9">
    <property type="entry name" value="XANTHINE DEHYDROGENASE FAD-BINDING SUBUNIT XDHB-RELATED"/>
    <property type="match status" value="1"/>
</dbReference>
<dbReference type="InterPro" id="IPR036683">
    <property type="entry name" value="CO_DH_flav_C_dom_sf"/>
</dbReference>
<dbReference type="SUPFAM" id="SSF56176">
    <property type="entry name" value="FAD-binding/transporter-associated domain-like"/>
    <property type="match status" value="1"/>
</dbReference>
<dbReference type="Pfam" id="PF03450">
    <property type="entry name" value="CO_deh_flav_C"/>
    <property type="match status" value="1"/>
</dbReference>
<proteinExistence type="predicted"/>
<protein>
    <recommendedName>
        <fullName evidence="1">FAD-binding PCMH-type domain-containing protein</fullName>
    </recommendedName>
</protein>
<dbReference type="Gene3D" id="3.30.43.10">
    <property type="entry name" value="Uridine Diphospho-n-acetylenolpyruvylglucosamine Reductase, domain 2"/>
    <property type="match status" value="1"/>
</dbReference>
<dbReference type="InterPro" id="IPR002346">
    <property type="entry name" value="Mopterin_DH_FAD-bd"/>
</dbReference>
<accession>A0A9D5K086</accession>
<dbReference type="Gene3D" id="3.30.465.10">
    <property type="match status" value="1"/>
</dbReference>
<dbReference type="InterPro" id="IPR051312">
    <property type="entry name" value="Diverse_Substr_Oxidored"/>
</dbReference>
<dbReference type="Gene3D" id="3.30.390.50">
    <property type="entry name" value="CO dehydrogenase flavoprotein, C-terminal domain"/>
    <property type="match status" value="1"/>
</dbReference>
<dbReference type="GO" id="GO:0016491">
    <property type="term" value="F:oxidoreductase activity"/>
    <property type="evidence" value="ECO:0007669"/>
    <property type="project" value="InterPro"/>
</dbReference>
<dbReference type="SMART" id="SM01092">
    <property type="entry name" value="CO_deh_flav_C"/>
    <property type="match status" value="1"/>
</dbReference>
<dbReference type="PANTHER" id="PTHR42659">
    <property type="entry name" value="XANTHINE DEHYDROGENASE SUBUNIT C-RELATED"/>
    <property type="match status" value="1"/>
</dbReference>
<dbReference type="EMBL" id="WJJP01000727">
    <property type="protein sequence ID" value="MBD3327378.1"/>
    <property type="molecule type" value="Genomic_DNA"/>
</dbReference>
<evidence type="ECO:0000313" key="3">
    <source>
        <dbReference type="Proteomes" id="UP000649604"/>
    </source>
</evidence>
<evidence type="ECO:0000313" key="2">
    <source>
        <dbReference type="EMBL" id="MBD3327378.1"/>
    </source>
</evidence>
<gene>
    <name evidence="2" type="ORF">GF339_22520</name>
</gene>
<evidence type="ECO:0000259" key="1">
    <source>
        <dbReference type="PROSITE" id="PS51387"/>
    </source>
</evidence>
<dbReference type="InterPro" id="IPR016169">
    <property type="entry name" value="FAD-bd_PCMH_sub2"/>
</dbReference>
<dbReference type="InterPro" id="IPR016167">
    <property type="entry name" value="FAD-bd_PCMH_sub1"/>
</dbReference>
<dbReference type="InterPro" id="IPR005107">
    <property type="entry name" value="CO_DH_flav_C"/>
</dbReference>
<dbReference type="GO" id="GO:0071949">
    <property type="term" value="F:FAD binding"/>
    <property type="evidence" value="ECO:0007669"/>
    <property type="project" value="InterPro"/>
</dbReference>
<dbReference type="AlphaFoldDB" id="A0A9D5K086"/>
<dbReference type="InterPro" id="IPR016166">
    <property type="entry name" value="FAD-bd_PCMH"/>
</dbReference>
<sequence>MKNITAYVRPTTIAEAVQLMRQHPGRGKYIAGGTNIVVEKDPTLDYLVDLHHLGLEYITEDDDFIRIGACTTIEELYQSDLANTLASGVFAQVARWFGSTQIRNVATIGGNVADGLSAADTIPALLAMDALVVIVGETERTLPLTVFLRQEGGTILQHELIREFRIPKTFQRARGTFLKQCKTHEDISIVSVTTTVIVHETRCQCVRIALGAVAPIPVRIREAEALLEGQIPTTDLIHRAADVVVQHIHPVDNFRASAEFRTTISRVYTQRALKACVQAEE</sequence>
<dbReference type="InterPro" id="IPR036318">
    <property type="entry name" value="FAD-bd_PCMH-like_sf"/>
</dbReference>
<dbReference type="Pfam" id="PF00941">
    <property type="entry name" value="FAD_binding_5"/>
    <property type="match status" value="1"/>
</dbReference>
<comment type="caution">
    <text evidence="2">The sequence shown here is derived from an EMBL/GenBank/DDBJ whole genome shotgun (WGS) entry which is preliminary data.</text>
</comment>
<dbReference type="Proteomes" id="UP000649604">
    <property type="component" value="Unassembled WGS sequence"/>
</dbReference>